<sequence>MAEANNLLTSSRVSLAKGMELCSGGQTYLRPEGTSAFNRLNLQSTLKGTERTPHRPRDVAAWEVVWKKASPIPRTVPNWDAFLYKGLFMRLKRDI</sequence>
<evidence type="ECO:0000313" key="1">
    <source>
        <dbReference type="EMBL" id="GMH08570.1"/>
    </source>
</evidence>
<gene>
    <name evidence="1" type="ORF">Nepgr_010410</name>
</gene>
<dbReference type="EMBL" id="BSYO01000008">
    <property type="protein sequence ID" value="GMH08570.1"/>
    <property type="molecule type" value="Genomic_DNA"/>
</dbReference>
<accession>A0AAD3SCE7</accession>
<keyword evidence="2" id="KW-1185">Reference proteome</keyword>
<dbReference type="Proteomes" id="UP001279734">
    <property type="component" value="Unassembled WGS sequence"/>
</dbReference>
<comment type="caution">
    <text evidence="1">The sequence shown here is derived from an EMBL/GenBank/DDBJ whole genome shotgun (WGS) entry which is preliminary data.</text>
</comment>
<reference evidence="1" key="1">
    <citation type="submission" date="2023-05" db="EMBL/GenBank/DDBJ databases">
        <title>Nepenthes gracilis genome sequencing.</title>
        <authorList>
            <person name="Fukushima K."/>
        </authorList>
    </citation>
    <scope>NUCLEOTIDE SEQUENCE</scope>
    <source>
        <strain evidence="1">SING2019-196</strain>
    </source>
</reference>
<proteinExistence type="predicted"/>
<name>A0AAD3SCE7_NEPGR</name>
<protein>
    <submittedName>
        <fullName evidence="1">Uncharacterized protein</fullName>
    </submittedName>
</protein>
<evidence type="ECO:0000313" key="2">
    <source>
        <dbReference type="Proteomes" id="UP001279734"/>
    </source>
</evidence>
<organism evidence="1 2">
    <name type="scientific">Nepenthes gracilis</name>
    <name type="common">Slender pitcher plant</name>
    <dbReference type="NCBI Taxonomy" id="150966"/>
    <lineage>
        <taxon>Eukaryota</taxon>
        <taxon>Viridiplantae</taxon>
        <taxon>Streptophyta</taxon>
        <taxon>Embryophyta</taxon>
        <taxon>Tracheophyta</taxon>
        <taxon>Spermatophyta</taxon>
        <taxon>Magnoliopsida</taxon>
        <taxon>eudicotyledons</taxon>
        <taxon>Gunneridae</taxon>
        <taxon>Pentapetalae</taxon>
        <taxon>Caryophyllales</taxon>
        <taxon>Nepenthaceae</taxon>
        <taxon>Nepenthes</taxon>
    </lineage>
</organism>
<dbReference type="AlphaFoldDB" id="A0AAD3SCE7"/>